<proteinExistence type="predicted"/>
<sequence>MGGNSSGDGTTEKLKPSEEAYEEIIMNAMRFLGKSLAEAEIMTLREYTYEMEAYQLRQVDEEYRINLLAWQINQAQATKTKGSGKNQKTLPYYESFKKFFDYEKRINEVNGTAGKTITDNTLSRLMGKANS</sequence>
<name>A0A645AWK0_9ZZZZ</name>
<dbReference type="AlphaFoldDB" id="A0A645AWK0"/>
<dbReference type="EMBL" id="VSSQ01015204">
    <property type="protein sequence ID" value="MPM55283.1"/>
    <property type="molecule type" value="Genomic_DNA"/>
</dbReference>
<reference evidence="1" key="1">
    <citation type="submission" date="2019-08" db="EMBL/GenBank/DDBJ databases">
        <authorList>
            <person name="Kucharzyk K."/>
            <person name="Murdoch R.W."/>
            <person name="Higgins S."/>
            <person name="Loffler F."/>
        </authorList>
    </citation>
    <scope>NUCLEOTIDE SEQUENCE</scope>
</reference>
<gene>
    <name evidence="1" type="ORF">SDC9_102077</name>
</gene>
<protein>
    <submittedName>
        <fullName evidence="1">Uncharacterized protein</fullName>
    </submittedName>
</protein>
<accession>A0A645AWK0</accession>
<comment type="caution">
    <text evidence="1">The sequence shown here is derived from an EMBL/GenBank/DDBJ whole genome shotgun (WGS) entry which is preliminary data.</text>
</comment>
<organism evidence="1">
    <name type="scientific">bioreactor metagenome</name>
    <dbReference type="NCBI Taxonomy" id="1076179"/>
    <lineage>
        <taxon>unclassified sequences</taxon>
        <taxon>metagenomes</taxon>
        <taxon>ecological metagenomes</taxon>
    </lineage>
</organism>
<evidence type="ECO:0000313" key="1">
    <source>
        <dbReference type="EMBL" id="MPM55283.1"/>
    </source>
</evidence>